<feature type="transmembrane region" description="Helical" evidence="1">
    <location>
        <begin position="109"/>
        <end position="130"/>
    </location>
</feature>
<organism evidence="2 3">
    <name type="scientific">Nonomuraea longicatena</name>
    <dbReference type="NCBI Taxonomy" id="83682"/>
    <lineage>
        <taxon>Bacteria</taxon>
        <taxon>Bacillati</taxon>
        <taxon>Actinomycetota</taxon>
        <taxon>Actinomycetes</taxon>
        <taxon>Streptosporangiales</taxon>
        <taxon>Streptosporangiaceae</taxon>
        <taxon>Nonomuraea</taxon>
    </lineage>
</organism>
<accession>A0ABN1QT54</accession>
<keyword evidence="1" id="KW-0812">Transmembrane</keyword>
<feature type="transmembrane region" description="Helical" evidence="1">
    <location>
        <begin position="69"/>
        <end position="89"/>
    </location>
</feature>
<dbReference type="RefSeq" id="WP_343953766.1">
    <property type="nucleotide sequence ID" value="NZ_BAAAHQ010000040.1"/>
</dbReference>
<gene>
    <name evidence="2" type="ORF">GCM10009560_62830</name>
</gene>
<sequence>MSAPSSVRRAAALWIFAVAAGVFETVVAVTGILASGAFPAGAVAVGVGLRLVVFGAAVFMTLRLRAGDNLARLGLAVLLGLFGTLSLVVGPVQDLLAGTFTLPAGPADWLLAVSRAAHLVAVLAAMVLMFRPEANAYFDRRRSAISL</sequence>
<keyword evidence="1" id="KW-1133">Transmembrane helix</keyword>
<evidence type="ECO:0000313" key="3">
    <source>
        <dbReference type="Proteomes" id="UP001501578"/>
    </source>
</evidence>
<evidence type="ECO:0000256" key="1">
    <source>
        <dbReference type="SAM" id="Phobius"/>
    </source>
</evidence>
<feature type="transmembrane region" description="Helical" evidence="1">
    <location>
        <begin position="40"/>
        <end position="62"/>
    </location>
</feature>
<evidence type="ECO:0000313" key="2">
    <source>
        <dbReference type="EMBL" id="GAA0946808.1"/>
    </source>
</evidence>
<dbReference type="EMBL" id="BAAAHQ010000040">
    <property type="protein sequence ID" value="GAA0946808.1"/>
    <property type="molecule type" value="Genomic_DNA"/>
</dbReference>
<keyword evidence="1" id="KW-0472">Membrane</keyword>
<dbReference type="Proteomes" id="UP001501578">
    <property type="component" value="Unassembled WGS sequence"/>
</dbReference>
<feature type="transmembrane region" description="Helical" evidence="1">
    <location>
        <begin position="12"/>
        <end position="34"/>
    </location>
</feature>
<evidence type="ECO:0008006" key="4">
    <source>
        <dbReference type="Google" id="ProtNLM"/>
    </source>
</evidence>
<name>A0ABN1QT54_9ACTN</name>
<keyword evidence="3" id="KW-1185">Reference proteome</keyword>
<proteinExistence type="predicted"/>
<reference evidence="2 3" key="1">
    <citation type="journal article" date="2019" name="Int. J. Syst. Evol. Microbiol.">
        <title>The Global Catalogue of Microorganisms (GCM) 10K type strain sequencing project: providing services to taxonomists for standard genome sequencing and annotation.</title>
        <authorList>
            <consortium name="The Broad Institute Genomics Platform"/>
            <consortium name="The Broad Institute Genome Sequencing Center for Infectious Disease"/>
            <person name="Wu L."/>
            <person name="Ma J."/>
        </authorList>
    </citation>
    <scope>NUCLEOTIDE SEQUENCE [LARGE SCALE GENOMIC DNA]</scope>
    <source>
        <strain evidence="2 3">JCM 11136</strain>
    </source>
</reference>
<protein>
    <recommendedName>
        <fullName evidence="4">Integral membrane protein</fullName>
    </recommendedName>
</protein>
<comment type="caution">
    <text evidence="2">The sequence shown here is derived from an EMBL/GenBank/DDBJ whole genome shotgun (WGS) entry which is preliminary data.</text>
</comment>